<evidence type="ECO:0000313" key="1">
    <source>
        <dbReference type="EMBL" id="KUL99027.1"/>
    </source>
</evidence>
<dbReference type="AlphaFoldDB" id="A0A0X3Y1Z3"/>
<proteinExistence type="predicted"/>
<dbReference type="RefSeq" id="WP_059222762.1">
    <property type="nucleotide sequence ID" value="NZ_LMVH01000001.1"/>
</dbReference>
<dbReference type="EMBL" id="LMVH01000001">
    <property type="protein sequence ID" value="KUL99027.1"/>
    <property type="molecule type" value="Genomic_DNA"/>
</dbReference>
<evidence type="ECO:0008006" key="3">
    <source>
        <dbReference type="Google" id="ProtNLM"/>
    </source>
</evidence>
<accession>A0A0X3Y1Z3</accession>
<reference evidence="1 2" key="1">
    <citation type="submission" date="2015-10" db="EMBL/GenBank/DDBJ databases">
        <authorList>
            <person name="Gilbert D.G."/>
        </authorList>
    </citation>
    <scope>NUCLEOTIDE SEQUENCE [LARGE SCALE GENOMIC DNA]</scope>
    <source>
        <strain evidence="1 2">ChDC F311</strain>
    </source>
</reference>
<organism evidence="1 2">
    <name type="scientific">Fusobacterium nucleatum subsp. nucleatum</name>
    <dbReference type="NCBI Taxonomy" id="76856"/>
    <lineage>
        <taxon>Bacteria</taxon>
        <taxon>Fusobacteriati</taxon>
        <taxon>Fusobacteriota</taxon>
        <taxon>Fusobacteriia</taxon>
        <taxon>Fusobacteriales</taxon>
        <taxon>Fusobacteriaceae</taxon>
        <taxon>Fusobacterium</taxon>
    </lineage>
</organism>
<comment type="caution">
    <text evidence="1">The sequence shown here is derived from an EMBL/GenBank/DDBJ whole genome shotgun (WGS) entry which is preliminary data.</text>
</comment>
<evidence type="ECO:0000313" key="2">
    <source>
        <dbReference type="Proteomes" id="UP000054800"/>
    </source>
</evidence>
<dbReference type="Proteomes" id="UP000054800">
    <property type="component" value="Unassembled WGS sequence"/>
</dbReference>
<dbReference type="OrthoDB" id="1935314at2"/>
<name>A0A0X3Y1Z3_FUSNC</name>
<sequence length="112" mass="12632">MVKIKNKIKCKKDDKDIEISEINITKDMLCPKHLLEAEKEFLLMGGIFPQGGMEESRHYLTILATKILNCSYDDLVEKLSGSEFLEVTNQVKGLFDGLGLEALVSKILEKQS</sequence>
<gene>
    <name evidence="1" type="ORF">RO03_05725</name>
</gene>
<protein>
    <recommendedName>
        <fullName evidence="3">Phage tail assembly protein</fullName>
    </recommendedName>
</protein>